<keyword evidence="1" id="KW-0812">Transmembrane</keyword>
<evidence type="ECO:0000256" key="1">
    <source>
        <dbReference type="SAM" id="Phobius"/>
    </source>
</evidence>
<accession>A0AAV7YSH4</accession>
<protein>
    <recommendedName>
        <fullName evidence="4">Ubiquitin-like domain-containing protein</fullName>
    </recommendedName>
</protein>
<evidence type="ECO:0000313" key="2">
    <source>
        <dbReference type="EMBL" id="KAJ3432703.1"/>
    </source>
</evidence>
<comment type="caution">
    <text evidence="2">The sequence shown here is derived from an EMBL/GenBank/DDBJ whole genome shotgun (WGS) entry which is preliminary data.</text>
</comment>
<name>A0AAV7YSH4_9EUKA</name>
<feature type="transmembrane region" description="Helical" evidence="1">
    <location>
        <begin position="166"/>
        <end position="188"/>
    </location>
</feature>
<dbReference type="Proteomes" id="UP001146793">
    <property type="component" value="Unassembled WGS sequence"/>
</dbReference>
<dbReference type="EMBL" id="JANTQA010000047">
    <property type="protein sequence ID" value="KAJ3432703.1"/>
    <property type="molecule type" value="Genomic_DNA"/>
</dbReference>
<sequence>MTSEESSIDLDEIKKPKLELNPLKPEKKQRSGIVAQPNTFTLHVRCVTINPKKKQKTIEIKGNIRIQDSDDITRIEEEFLKLHPEILTRDFFVLHKNLLFKTGTIKECGIEEGGNVELYNAVDRTISNANEGYTCIFWSSVFLILGLILFISAWSYDFGEGVVERALLSVFGFVISLSSLIVFTMGICQAKICGHSSFSGHKWR</sequence>
<proteinExistence type="predicted"/>
<organism evidence="2 3">
    <name type="scientific">Anaeramoeba flamelloides</name>
    <dbReference type="NCBI Taxonomy" id="1746091"/>
    <lineage>
        <taxon>Eukaryota</taxon>
        <taxon>Metamonada</taxon>
        <taxon>Anaeramoebidae</taxon>
        <taxon>Anaeramoeba</taxon>
    </lineage>
</organism>
<evidence type="ECO:0008006" key="4">
    <source>
        <dbReference type="Google" id="ProtNLM"/>
    </source>
</evidence>
<reference evidence="2" key="1">
    <citation type="submission" date="2022-08" db="EMBL/GenBank/DDBJ databases">
        <title>Novel sulphate-reducing endosymbionts in the free-living metamonad Anaeramoeba.</title>
        <authorList>
            <person name="Jerlstrom-Hultqvist J."/>
            <person name="Cepicka I."/>
            <person name="Gallot-Lavallee L."/>
            <person name="Salas-Leiva D."/>
            <person name="Curtis B.A."/>
            <person name="Zahonova K."/>
            <person name="Pipaliya S."/>
            <person name="Dacks J."/>
            <person name="Roger A.J."/>
        </authorList>
    </citation>
    <scope>NUCLEOTIDE SEQUENCE</scope>
    <source>
        <strain evidence="2">Busselton2</strain>
    </source>
</reference>
<feature type="transmembrane region" description="Helical" evidence="1">
    <location>
        <begin position="133"/>
        <end position="154"/>
    </location>
</feature>
<dbReference type="AlphaFoldDB" id="A0AAV7YSH4"/>
<keyword evidence="1" id="KW-1133">Transmembrane helix</keyword>
<evidence type="ECO:0000313" key="3">
    <source>
        <dbReference type="Proteomes" id="UP001146793"/>
    </source>
</evidence>
<gene>
    <name evidence="2" type="ORF">M0812_21646</name>
</gene>
<keyword evidence="1" id="KW-0472">Membrane</keyword>